<proteinExistence type="predicted"/>
<reference evidence="2 3" key="2">
    <citation type="submission" date="2008-10" db="EMBL/GenBank/DDBJ databases">
        <authorList>
            <person name="Fulton L."/>
            <person name="Clifton S."/>
            <person name="Fulton B."/>
            <person name="Xu J."/>
            <person name="Minx P."/>
            <person name="Pepin K.H."/>
            <person name="Johnson M."/>
            <person name="Thiruvilangam P."/>
            <person name="Bhonagiri V."/>
            <person name="Nash W.E."/>
            <person name="Mardis E.R."/>
            <person name="Wilson R.K."/>
        </authorList>
    </citation>
    <scope>NUCLEOTIDE SEQUENCE [LARGE SCALE GENOMIC DNA]</scope>
    <source>
        <strain evidence="2 3">DSM 13279</strain>
    </source>
</reference>
<gene>
    <name evidence="2" type="ORF">COLSTE_01184</name>
</gene>
<dbReference type="Gene3D" id="3.40.50.300">
    <property type="entry name" value="P-loop containing nucleotide triphosphate hydrolases"/>
    <property type="match status" value="1"/>
</dbReference>
<dbReference type="STRING" id="445975.COLSTE_01184"/>
<protein>
    <recommendedName>
        <fullName evidence="1">AAA domain-containing protein</fullName>
    </recommendedName>
</protein>
<name>B6GAT4_9ACTN</name>
<dbReference type="PANTHER" id="PTHR33295">
    <property type="entry name" value="ATPASE"/>
    <property type="match status" value="1"/>
</dbReference>
<sequence>MHRIIREGHNPEHILYFNFEDERLKPYSPQLLSEVLDTFFAMRPSAKRGGAFLFFDEIQEVPEWGAFLRRVIDTEKVTLYVTGSSSKMLSTGLASEFRGRSLSRELFPMSFSEFVRYCGVELKAAGEGLPQAFGSTISVQLRNLLPEYLKREGFIATQPFPPSDRVLLLQEYAYRTVNMDVIERYDVRNQVVATQFLSRCLASSGA</sequence>
<dbReference type="InterPro" id="IPR027417">
    <property type="entry name" value="P-loop_NTPase"/>
</dbReference>
<comment type="caution">
    <text evidence="2">The sequence shown here is derived from an EMBL/GenBank/DDBJ whole genome shotgun (WGS) entry which is preliminary data.</text>
</comment>
<evidence type="ECO:0000313" key="2">
    <source>
        <dbReference type="EMBL" id="EEA90610.1"/>
    </source>
</evidence>
<accession>B6GAT4</accession>
<dbReference type="AlphaFoldDB" id="B6GAT4"/>
<dbReference type="SUPFAM" id="SSF52540">
    <property type="entry name" value="P-loop containing nucleoside triphosphate hydrolases"/>
    <property type="match status" value="1"/>
</dbReference>
<dbReference type="Pfam" id="PF13173">
    <property type="entry name" value="AAA_14"/>
    <property type="match status" value="1"/>
</dbReference>
<dbReference type="InterPro" id="IPR041682">
    <property type="entry name" value="AAA_14"/>
</dbReference>
<dbReference type="eggNOG" id="COG1373">
    <property type="taxonomic scope" value="Bacteria"/>
</dbReference>
<dbReference type="PANTHER" id="PTHR33295:SF8">
    <property type="entry name" value="AAA+ ATPASE DOMAIN-CONTAINING PROTEIN"/>
    <property type="match status" value="1"/>
</dbReference>
<evidence type="ECO:0000313" key="3">
    <source>
        <dbReference type="Proteomes" id="UP000003560"/>
    </source>
</evidence>
<reference evidence="2 3" key="1">
    <citation type="submission" date="2008-10" db="EMBL/GenBank/DDBJ databases">
        <title>Draft genome sequence of Collinsella stercoris (DSM 13279).</title>
        <authorList>
            <person name="Sudarsanam P."/>
            <person name="Ley R."/>
            <person name="Guruge J."/>
            <person name="Turnbaugh P.J."/>
            <person name="Mahowald M."/>
            <person name="Liep D."/>
            <person name="Gordon J."/>
        </authorList>
    </citation>
    <scope>NUCLEOTIDE SEQUENCE [LARGE SCALE GENOMIC DNA]</scope>
    <source>
        <strain evidence="2 3">DSM 13279</strain>
    </source>
</reference>
<dbReference type="Proteomes" id="UP000003560">
    <property type="component" value="Unassembled WGS sequence"/>
</dbReference>
<keyword evidence="3" id="KW-1185">Reference proteome</keyword>
<feature type="domain" description="AAA" evidence="1">
    <location>
        <begin position="2"/>
        <end position="114"/>
    </location>
</feature>
<evidence type="ECO:0000259" key="1">
    <source>
        <dbReference type="Pfam" id="PF13173"/>
    </source>
</evidence>
<dbReference type="EMBL" id="ABXJ01000068">
    <property type="protein sequence ID" value="EEA90610.1"/>
    <property type="molecule type" value="Genomic_DNA"/>
</dbReference>
<organism evidence="2 3">
    <name type="scientific">Collinsella stercoris DSM 13279</name>
    <dbReference type="NCBI Taxonomy" id="445975"/>
    <lineage>
        <taxon>Bacteria</taxon>
        <taxon>Bacillati</taxon>
        <taxon>Actinomycetota</taxon>
        <taxon>Coriobacteriia</taxon>
        <taxon>Coriobacteriales</taxon>
        <taxon>Coriobacteriaceae</taxon>
        <taxon>Collinsella</taxon>
    </lineage>
</organism>
<dbReference type="HOGENOM" id="CLU_041527_1_2_11"/>